<evidence type="ECO:0000259" key="2">
    <source>
        <dbReference type="Pfam" id="PF01926"/>
    </source>
</evidence>
<evidence type="ECO:0000313" key="4">
    <source>
        <dbReference type="Proteomes" id="UP000053647"/>
    </source>
</evidence>
<dbReference type="GO" id="GO:0005525">
    <property type="term" value="F:GTP binding"/>
    <property type="evidence" value="ECO:0007669"/>
    <property type="project" value="InterPro"/>
</dbReference>
<feature type="region of interest" description="Disordered" evidence="1">
    <location>
        <begin position="263"/>
        <end position="304"/>
    </location>
</feature>
<dbReference type="Proteomes" id="UP000053647">
    <property type="component" value="Unassembled WGS sequence"/>
</dbReference>
<dbReference type="AlphaFoldDB" id="A0A0C9SX90"/>
<accession>A0A0C9SX90</accession>
<dbReference type="InterPro" id="IPR006073">
    <property type="entry name" value="GTP-bd"/>
</dbReference>
<organism evidence="3 4">
    <name type="scientific">Paxillus involutus ATCC 200175</name>
    <dbReference type="NCBI Taxonomy" id="664439"/>
    <lineage>
        <taxon>Eukaryota</taxon>
        <taxon>Fungi</taxon>
        <taxon>Dikarya</taxon>
        <taxon>Basidiomycota</taxon>
        <taxon>Agaricomycotina</taxon>
        <taxon>Agaricomycetes</taxon>
        <taxon>Agaricomycetidae</taxon>
        <taxon>Boletales</taxon>
        <taxon>Paxilineae</taxon>
        <taxon>Paxillaceae</taxon>
        <taxon>Paxillus</taxon>
    </lineage>
</organism>
<dbReference type="HOGENOM" id="CLU_018003_1_1_1"/>
<feature type="compositionally biased region" description="Polar residues" evidence="1">
    <location>
        <begin position="291"/>
        <end position="300"/>
    </location>
</feature>
<dbReference type="InterPro" id="IPR027417">
    <property type="entry name" value="P-loop_NTPase"/>
</dbReference>
<dbReference type="EMBL" id="KN819344">
    <property type="protein sequence ID" value="KIJ14304.1"/>
    <property type="molecule type" value="Genomic_DNA"/>
</dbReference>
<feature type="domain" description="G" evidence="2">
    <location>
        <begin position="36"/>
        <end position="97"/>
    </location>
</feature>
<reference evidence="3 4" key="1">
    <citation type="submission" date="2014-06" db="EMBL/GenBank/DDBJ databases">
        <authorList>
            <consortium name="DOE Joint Genome Institute"/>
            <person name="Kuo A."/>
            <person name="Kohler A."/>
            <person name="Nagy L.G."/>
            <person name="Floudas D."/>
            <person name="Copeland A."/>
            <person name="Barry K.W."/>
            <person name="Cichocki N."/>
            <person name="Veneault-Fourrey C."/>
            <person name="LaButti K."/>
            <person name="Lindquist E.A."/>
            <person name="Lipzen A."/>
            <person name="Lundell T."/>
            <person name="Morin E."/>
            <person name="Murat C."/>
            <person name="Sun H."/>
            <person name="Tunlid A."/>
            <person name="Henrissat B."/>
            <person name="Grigoriev I.V."/>
            <person name="Hibbett D.S."/>
            <person name="Martin F."/>
            <person name="Nordberg H.P."/>
            <person name="Cantor M.N."/>
            <person name="Hua S.X."/>
        </authorList>
    </citation>
    <scope>NUCLEOTIDE SEQUENCE [LARGE SCALE GENOMIC DNA]</scope>
    <source>
        <strain evidence="3 4">ATCC 200175</strain>
    </source>
</reference>
<reference evidence="4" key="2">
    <citation type="submission" date="2015-01" db="EMBL/GenBank/DDBJ databases">
        <title>Evolutionary Origins and Diversification of the Mycorrhizal Mutualists.</title>
        <authorList>
            <consortium name="DOE Joint Genome Institute"/>
            <consortium name="Mycorrhizal Genomics Consortium"/>
            <person name="Kohler A."/>
            <person name="Kuo A."/>
            <person name="Nagy L.G."/>
            <person name="Floudas D."/>
            <person name="Copeland A."/>
            <person name="Barry K.W."/>
            <person name="Cichocki N."/>
            <person name="Veneault-Fourrey C."/>
            <person name="LaButti K."/>
            <person name="Lindquist E.A."/>
            <person name="Lipzen A."/>
            <person name="Lundell T."/>
            <person name="Morin E."/>
            <person name="Murat C."/>
            <person name="Riley R."/>
            <person name="Ohm R."/>
            <person name="Sun H."/>
            <person name="Tunlid A."/>
            <person name="Henrissat B."/>
            <person name="Grigoriev I.V."/>
            <person name="Hibbett D.S."/>
            <person name="Martin F."/>
        </authorList>
    </citation>
    <scope>NUCLEOTIDE SEQUENCE [LARGE SCALE GENOMIC DNA]</scope>
    <source>
        <strain evidence="4">ATCC 200175</strain>
    </source>
</reference>
<dbReference type="SUPFAM" id="SSF52540">
    <property type="entry name" value="P-loop containing nucleoside triphosphate hydrolases"/>
    <property type="match status" value="1"/>
</dbReference>
<protein>
    <recommendedName>
        <fullName evidence="2">G domain-containing protein</fullName>
    </recommendedName>
</protein>
<name>A0A0C9SX90_PAXIN</name>
<dbReference type="Pfam" id="PF01926">
    <property type="entry name" value="MMR_HSR1"/>
    <property type="match status" value="1"/>
</dbReference>
<evidence type="ECO:0000256" key="1">
    <source>
        <dbReference type="SAM" id="MobiDB-lite"/>
    </source>
</evidence>
<evidence type="ECO:0000313" key="3">
    <source>
        <dbReference type="EMBL" id="KIJ14304.1"/>
    </source>
</evidence>
<dbReference type="Gene3D" id="3.40.50.300">
    <property type="entry name" value="P-loop containing nucleotide triphosphate hydrolases"/>
    <property type="match status" value="1"/>
</dbReference>
<dbReference type="OrthoDB" id="8954335at2759"/>
<dbReference type="CDD" id="cd00882">
    <property type="entry name" value="Ras_like_GTPase"/>
    <property type="match status" value="1"/>
</dbReference>
<gene>
    <name evidence="3" type="ORF">PAXINDRAFT_100273</name>
</gene>
<sequence>MGQLLACSRRSQLKKFADEDPKSPYYAPPVDETIYIAVMGSTGSGKTTFINLASGSHLRASSGLESCTNEVQTSSPFNVGGQQVVLIDTPGFDDTTVTDTDVLRLIAAYLVTTNKQGARLVGAIYMHRISDLRLTGSALRDFRMFQELCGEEAYPNVLIVTNMWQNVTAEEGNERERELATKDIFFKPILDKHAKMLRHENTQKSAHSIIQNLVEKEPVVLQIQRELGEGMDITQTAAYKQLDKEMSELAARHKKELEGLREEMAEAERSQDEETRNELQEEMRKVEAELQQAQNQSSRLGSEYQAELRRIEEMLHVKDG</sequence>
<proteinExistence type="predicted"/>
<keyword evidence="4" id="KW-1185">Reference proteome</keyword>
<feature type="compositionally biased region" description="Basic and acidic residues" evidence="1">
    <location>
        <begin position="263"/>
        <end position="288"/>
    </location>
</feature>